<protein>
    <submittedName>
        <fullName evidence="2">Uncharacterized protein</fullName>
    </submittedName>
</protein>
<dbReference type="EMBL" id="FAXN01000014">
    <property type="protein sequence ID" value="CUV65044.1"/>
    <property type="molecule type" value="Genomic_DNA"/>
</dbReference>
<gene>
    <name evidence="2" type="ORF">BN3087_160001</name>
</gene>
<organism evidence="2">
    <name type="scientific">Sulfurovum sp. enrichment culture clone C5</name>
    <dbReference type="NCBI Taxonomy" id="497650"/>
    <lineage>
        <taxon>Bacteria</taxon>
        <taxon>Pseudomonadati</taxon>
        <taxon>Campylobacterota</taxon>
        <taxon>Epsilonproteobacteria</taxon>
        <taxon>Campylobacterales</taxon>
        <taxon>Sulfurovaceae</taxon>
        <taxon>Sulfurovum</taxon>
        <taxon>environmental samples</taxon>
    </lineage>
</organism>
<keyword evidence="1" id="KW-0175">Coiled coil</keyword>
<accession>A0A0S4XL39</accession>
<feature type="coiled-coil region" evidence="1">
    <location>
        <begin position="251"/>
        <end position="278"/>
    </location>
</feature>
<evidence type="ECO:0000313" key="2">
    <source>
        <dbReference type="EMBL" id="CUV65044.1"/>
    </source>
</evidence>
<name>A0A0S4XL39_9BACT</name>
<dbReference type="SUPFAM" id="SSF75712">
    <property type="entry name" value="Rad50 coiled-coil Zn hook"/>
    <property type="match status" value="1"/>
</dbReference>
<proteinExistence type="predicted"/>
<feature type="coiled-coil region" evidence="1">
    <location>
        <begin position="323"/>
        <end position="350"/>
    </location>
</feature>
<dbReference type="AlphaFoldDB" id="A0A0S4XL39"/>
<sequence>MEEPNRNKKNTYKEEYLFSINNKHNIPAISINTTNHIIECEHDIHESSKRLNMISGTLLSQEQTGEFTKMPRSELGNIIVGQSSTLAMALQDFITSRYDQVRETQQEYLRRYGINAQVKKIDTASQKVIESYLSQVFTVPLSFLNWLSNHQLAEHPFFMAAQVFKNEWNEFSAQKEIYIKTLLGGSEDEKKHMLMKLLSNKGKLLSKNHEFYNSVNKYTSLFDHDMVADIEKWSQWLCAQTSLADKDSSHIVKLKTQRNELSKEREKVIKNGQRLKARVEHIQTVQIFMNTHAWNEESPNECPSCGSDLTNRQGASQAISLLLQQSQSEQNTLRDEYKTLSDKIKLLDSELLSLGEMPNPLSSERQIELQEKLLWLIPNDISFSDYLSSESNTILLKETIQIVQLRQPINEKMYNEDEVNAMSIEMAKKIEHEIISIKENFEQERAWTQVKKITNEEIMHIIDQHLPSTYQLLWMEIAQALTPAPWQYQGRVQLDADLKNKQSTVTVDIVGEDDKKRLAHYILNGAEIHVLGLAWFFTRYLTFGRFQHAAIILDDPAQEMDQHTFKDLCRFFEILVRLHRVNKIPLSFVVMLHQDERAVELVRMLNGWLHQLRWNNDGNVDMVTLKLMTDEFKAPFPNFLSIA</sequence>
<evidence type="ECO:0000256" key="1">
    <source>
        <dbReference type="SAM" id="Coils"/>
    </source>
</evidence>
<dbReference type="Gene3D" id="1.10.287.510">
    <property type="entry name" value="Helix hairpin bin"/>
    <property type="match status" value="1"/>
</dbReference>
<reference evidence="2" key="1">
    <citation type="submission" date="2015-11" db="EMBL/GenBank/DDBJ databases">
        <authorList>
            <person name="Zhang Y."/>
            <person name="Guo Z."/>
        </authorList>
    </citation>
    <scope>NUCLEOTIDE SEQUENCE</scope>
    <source>
        <strain evidence="2">BN30871</strain>
    </source>
</reference>